<feature type="coiled-coil region" evidence="1">
    <location>
        <begin position="128"/>
        <end position="166"/>
    </location>
</feature>
<evidence type="ECO:0000256" key="1">
    <source>
        <dbReference type="SAM" id="Coils"/>
    </source>
</evidence>
<name>A0A803NEX8_CHEQI</name>
<keyword evidence="3" id="KW-1185">Reference proteome</keyword>
<reference evidence="2" key="1">
    <citation type="journal article" date="2017" name="Nature">
        <title>The genome of Chenopodium quinoa.</title>
        <authorList>
            <person name="Jarvis D.E."/>
            <person name="Ho Y.S."/>
            <person name="Lightfoot D.J."/>
            <person name="Schmoeckel S.M."/>
            <person name="Li B."/>
            <person name="Borm T.J.A."/>
            <person name="Ohyanagi H."/>
            <person name="Mineta K."/>
            <person name="Michell C.T."/>
            <person name="Saber N."/>
            <person name="Kharbatia N.M."/>
            <person name="Rupper R.R."/>
            <person name="Sharp A.R."/>
            <person name="Dally N."/>
            <person name="Boughton B.A."/>
            <person name="Woo Y.H."/>
            <person name="Gao G."/>
            <person name="Schijlen E.G.W.M."/>
            <person name="Guo X."/>
            <person name="Momin A.A."/>
            <person name="Negrao S."/>
            <person name="Al-Babili S."/>
            <person name="Gehring C."/>
            <person name="Roessner U."/>
            <person name="Jung C."/>
            <person name="Murphy K."/>
            <person name="Arold S.T."/>
            <person name="Gojobori T."/>
            <person name="van der Linden C.G."/>
            <person name="van Loo E.N."/>
            <person name="Jellen E.N."/>
            <person name="Maughan P.J."/>
            <person name="Tester M."/>
        </authorList>
    </citation>
    <scope>NUCLEOTIDE SEQUENCE [LARGE SCALE GENOMIC DNA]</scope>
    <source>
        <strain evidence="2">cv. PI 614886</strain>
    </source>
</reference>
<dbReference type="Gramene" id="AUR62044682-RA">
    <property type="protein sequence ID" value="AUR62044682-RA:cds"/>
    <property type="gene ID" value="AUR62044682"/>
</dbReference>
<keyword evidence="1" id="KW-0175">Coiled coil</keyword>
<reference evidence="2" key="2">
    <citation type="submission" date="2021-03" db="UniProtKB">
        <authorList>
            <consortium name="EnsemblPlants"/>
        </authorList>
    </citation>
    <scope>IDENTIFICATION</scope>
</reference>
<organism evidence="2 3">
    <name type="scientific">Chenopodium quinoa</name>
    <name type="common">Quinoa</name>
    <dbReference type="NCBI Taxonomy" id="63459"/>
    <lineage>
        <taxon>Eukaryota</taxon>
        <taxon>Viridiplantae</taxon>
        <taxon>Streptophyta</taxon>
        <taxon>Embryophyta</taxon>
        <taxon>Tracheophyta</taxon>
        <taxon>Spermatophyta</taxon>
        <taxon>Magnoliopsida</taxon>
        <taxon>eudicotyledons</taxon>
        <taxon>Gunneridae</taxon>
        <taxon>Pentapetalae</taxon>
        <taxon>Caryophyllales</taxon>
        <taxon>Chenopodiaceae</taxon>
        <taxon>Chenopodioideae</taxon>
        <taxon>Atripliceae</taxon>
        <taxon>Chenopodium</taxon>
    </lineage>
</organism>
<evidence type="ECO:0000313" key="3">
    <source>
        <dbReference type="Proteomes" id="UP000596660"/>
    </source>
</evidence>
<dbReference type="Proteomes" id="UP000596660">
    <property type="component" value="Unplaced"/>
</dbReference>
<evidence type="ECO:0000313" key="2">
    <source>
        <dbReference type="EnsemblPlants" id="AUR62044682-RA:cds"/>
    </source>
</evidence>
<dbReference type="AlphaFoldDB" id="A0A803NEX8"/>
<sequence length="218" mass="24420">MRRRRIPTIFHSTGGWATGPAKCPQSWPGTLTLLKKPRLPIKWVGLLLGWPIRAWLSSLFGVGLLLHPSFVVLSGGVHRGVRMILAAGGGNKGGRRGILGPPLLSKTEHSTCGFFKWVDDIRELQYQNVDKNSIIMELEDKIELLKEKVRKLKAKQEKLVDQVEEMGMATTETLFEMKENNTDKKLMLTLIFTLGIFHCSVVDEVQVVVLGCSTRLQC</sequence>
<dbReference type="EnsemblPlants" id="AUR62044682-RA">
    <property type="protein sequence ID" value="AUR62044682-RA:cds"/>
    <property type="gene ID" value="AUR62044682"/>
</dbReference>
<protein>
    <submittedName>
        <fullName evidence="2">Uncharacterized protein</fullName>
    </submittedName>
</protein>
<proteinExistence type="predicted"/>
<accession>A0A803NEX8</accession>